<dbReference type="AlphaFoldDB" id="A0A9Q0B9K0"/>
<reference evidence="3" key="1">
    <citation type="submission" date="2019-01" db="EMBL/GenBank/DDBJ databases">
        <title>Colletotrichum abscissum LGMF1257.</title>
        <authorList>
            <person name="Baroncelli R."/>
        </authorList>
    </citation>
    <scope>NUCLEOTIDE SEQUENCE</scope>
    <source>
        <strain evidence="3">Ca142</strain>
    </source>
</reference>
<feature type="transmembrane region" description="Helical" evidence="2">
    <location>
        <begin position="174"/>
        <end position="194"/>
    </location>
</feature>
<keyword evidence="2" id="KW-0472">Membrane</keyword>
<comment type="caution">
    <text evidence="3">The sequence shown here is derived from an EMBL/GenBank/DDBJ whole genome shotgun (WGS) entry which is preliminary data.</text>
</comment>
<feature type="transmembrane region" description="Helical" evidence="2">
    <location>
        <begin position="400"/>
        <end position="420"/>
    </location>
</feature>
<feature type="transmembrane region" description="Helical" evidence="2">
    <location>
        <begin position="122"/>
        <end position="145"/>
    </location>
</feature>
<feature type="transmembrane region" description="Helical" evidence="2">
    <location>
        <begin position="30"/>
        <end position="53"/>
    </location>
</feature>
<keyword evidence="2" id="KW-1133">Transmembrane helix</keyword>
<dbReference type="Proteomes" id="UP001056436">
    <property type="component" value="Unassembled WGS sequence"/>
</dbReference>
<feature type="transmembrane region" description="Helical" evidence="2">
    <location>
        <begin position="470"/>
        <end position="494"/>
    </location>
</feature>
<proteinExistence type="predicted"/>
<organism evidence="3 4">
    <name type="scientific">Colletotrichum abscissum</name>
    <dbReference type="NCBI Taxonomy" id="1671311"/>
    <lineage>
        <taxon>Eukaryota</taxon>
        <taxon>Fungi</taxon>
        <taxon>Dikarya</taxon>
        <taxon>Ascomycota</taxon>
        <taxon>Pezizomycotina</taxon>
        <taxon>Sordariomycetes</taxon>
        <taxon>Hypocreomycetidae</taxon>
        <taxon>Glomerellales</taxon>
        <taxon>Glomerellaceae</taxon>
        <taxon>Colletotrichum</taxon>
        <taxon>Colletotrichum acutatum species complex</taxon>
    </lineage>
</organism>
<feature type="transmembrane region" description="Helical" evidence="2">
    <location>
        <begin position="93"/>
        <end position="110"/>
    </location>
</feature>
<feature type="region of interest" description="Disordered" evidence="1">
    <location>
        <begin position="348"/>
        <end position="375"/>
    </location>
</feature>
<evidence type="ECO:0000256" key="1">
    <source>
        <dbReference type="SAM" id="MobiDB-lite"/>
    </source>
</evidence>
<dbReference type="EMBL" id="SDAQ01000009">
    <property type="protein sequence ID" value="KAI3557222.1"/>
    <property type="molecule type" value="Genomic_DNA"/>
</dbReference>
<gene>
    <name evidence="3" type="ORF">CABS02_02773</name>
</gene>
<keyword evidence="2" id="KW-0812">Transmembrane</keyword>
<dbReference type="OrthoDB" id="5427664at2759"/>
<evidence type="ECO:0000313" key="3">
    <source>
        <dbReference type="EMBL" id="KAI3557222.1"/>
    </source>
</evidence>
<sequence length="539" mass="60572">MSLQKPTGFLPRSTWNCSAEITANPDVSGIGVIVGFVGTGGLIILLLTVHYLFAYDPTLDPFRTLKQTNAKTSRPNAIDVAFLGWFRGHMTHFGFQWFSVVTHLGALTYLRNYYINRANQCIWRLALMTVVLVMLIAVMIIGVPIRADLEQGHAPAICVLSHRREKYVNNLPKVALSTSISVLMMTLGFAFRVLKMGRCTSDRFLIFRDKYRTKVINIIKLDRKPSQICTGPWVHMTFVAKPLSACWLCGRTYLELFNSIFGELFWLTFTASWGLTHLIYFRTVAGREAIWATEPTQDGDATSIQDAWGFGQVTAVILFASPIIFIVEAFCSIGSQEPSSLHQDAATTFLQSSPGGPRRVSTGLPEDTMTRSGSLKTEQVKELARSLQPKSHMELASTRISSLTIIIFNIVFVAHLLLFFSFSPMTGGAVTASSRLGAWYLLYQPLLVHLIYLMGFELEPRIKRSELRRWVYVACFIILIFSFYLVTSGIWSFWSGLDTLIPIYYVSPSILLEFFFGYVLYVGLSFANSRCTVDSSQEV</sequence>
<protein>
    <submittedName>
        <fullName evidence="3">Uncharacterized protein</fullName>
    </submittedName>
</protein>
<feature type="transmembrane region" description="Helical" evidence="2">
    <location>
        <begin position="440"/>
        <end position="458"/>
    </location>
</feature>
<feature type="transmembrane region" description="Helical" evidence="2">
    <location>
        <begin position="500"/>
        <end position="521"/>
    </location>
</feature>
<evidence type="ECO:0000256" key="2">
    <source>
        <dbReference type="SAM" id="Phobius"/>
    </source>
</evidence>
<evidence type="ECO:0000313" key="4">
    <source>
        <dbReference type="Proteomes" id="UP001056436"/>
    </source>
</evidence>
<name>A0A9Q0B9K0_9PEZI</name>
<keyword evidence="4" id="KW-1185">Reference proteome</keyword>
<accession>A0A9Q0B9K0</accession>